<name>A0A195D7E3_9HYME</name>
<evidence type="ECO:0000313" key="2">
    <source>
        <dbReference type="EMBL" id="KYN08796.1"/>
    </source>
</evidence>
<reference evidence="2 3" key="1">
    <citation type="submission" date="2016-03" db="EMBL/GenBank/DDBJ databases">
        <title>Cyphomyrmex costatus WGS genome.</title>
        <authorList>
            <person name="Nygaard S."/>
            <person name="Hu H."/>
            <person name="Boomsma J."/>
            <person name="Zhang G."/>
        </authorList>
    </citation>
    <scope>NUCLEOTIDE SEQUENCE [LARGE SCALE GENOMIC DNA]</scope>
    <source>
        <strain evidence="2">MS0001</strain>
        <tissue evidence="2">Whole body</tissue>
    </source>
</reference>
<protein>
    <submittedName>
        <fullName evidence="2">Uncharacterized protein</fullName>
    </submittedName>
</protein>
<organism evidence="2 3">
    <name type="scientific">Cyphomyrmex costatus</name>
    <dbReference type="NCBI Taxonomy" id="456900"/>
    <lineage>
        <taxon>Eukaryota</taxon>
        <taxon>Metazoa</taxon>
        <taxon>Ecdysozoa</taxon>
        <taxon>Arthropoda</taxon>
        <taxon>Hexapoda</taxon>
        <taxon>Insecta</taxon>
        <taxon>Pterygota</taxon>
        <taxon>Neoptera</taxon>
        <taxon>Endopterygota</taxon>
        <taxon>Hymenoptera</taxon>
        <taxon>Apocrita</taxon>
        <taxon>Aculeata</taxon>
        <taxon>Formicoidea</taxon>
        <taxon>Formicidae</taxon>
        <taxon>Myrmicinae</taxon>
        <taxon>Cyphomyrmex</taxon>
    </lineage>
</organism>
<keyword evidence="3" id="KW-1185">Reference proteome</keyword>
<feature type="compositionally biased region" description="Basic and acidic residues" evidence="1">
    <location>
        <begin position="68"/>
        <end position="86"/>
    </location>
</feature>
<dbReference type="AlphaFoldDB" id="A0A195D7E3"/>
<evidence type="ECO:0000313" key="3">
    <source>
        <dbReference type="Proteomes" id="UP000078542"/>
    </source>
</evidence>
<dbReference type="Proteomes" id="UP000078542">
    <property type="component" value="Unassembled WGS sequence"/>
</dbReference>
<gene>
    <name evidence="2" type="ORF">ALC62_00252</name>
</gene>
<dbReference type="EMBL" id="KQ976749">
    <property type="protein sequence ID" value="KYN08796.1"/>
    <property type="molecule type" value="Genomic_DNA"/>
</dbReference>
<evidence type="ECO:0000256" key="1">
    <source>
        <dbReference type="SAM" id="MobiDB-lite"/>
    </source>
</evidence>
<proteinExistence type="predicted"/>
<sequence length="182" mass="19931">MERQHFVVLIDPVGRGRKTKHPSTGDESAACRERAREIVGRRGRRTDTFAGSGTSVADTARARGTSAGKRESGIEGTGRESRDPHPADSYNFNHQLATLLPPRGRVICEKHVDLWVEEGRLYSFISSYISFVTAGCSSLGCTPGPLRSQTADRQGSGPSFRVELQSCNVHDHAAKRGQHEEE</sequence>
<accession>A0A195D7E3</accession>
<feature type="compositionally biased region" description="Basic and acidic residues" evidence="1">
    <location>
        <begin position="29"/>
        <end position="40"/>
    </location>
</feature>
<feature type="region of interest" description="Disordered" evidence="1">
    <location>
        <begin position="11"/>
        <end position="90"/>
    </location>
</feature>